<proteinExistence type="predicted"/>
<organism evidence="1 2">
    <name type="scientific">Dyella dinghuensis</name>
    <dbReference type="NCBI Taxonomy" id="1920169"/>
    <lineage>
        <taxon>Bacteria</taxon>
        <taxon>Pseudomonadati</taxon>
        <taxon>Pseudomonadota</taxon>
        <taxon>Gammaproteobacteria</taxon>
        <taxon>Lysobacterales</taxon>
        <taxon>Rhodanobacteraceae</taxon>
        <taxon>Dyella</taxon>
    </lineage>
</organism>
<comment type="caution">
    <text evidence="1">The sequence shown here is derived from an EMBL/GenBank/DDBJ whole genome shotgun (WGS) entry which is preliminary data.</text>
</comment>
<dbReference type="OrthoDB" id="5956068at2"/>
<evidence type="ECO:0000313" key="2">
    <source>
        <dbReference type="Proteomes" id="UP000267077"/>
    </source>
</evidence>
<protein>
    <recommendedName>
        <fullName evidence="3">DUF2384 domain-containing protein</fullName>
    </recommendedName>
</protein>
<evidence type="ECO:0000313" key="1">
    <source>
        <dbReference type="EMBL" id="RUL65813.1"/>
    </source>
</evidence>
<reference evidence="1 2" key="1">
    <citation type="submission" date="2018-12" db="EMBL/GenBank/DDBJ databases">
        <title>Dyella dinghuensis sp. nov. DHOA06 and Dyella choica sp. nov. 4M-K27, isolated from forest soil.</title>
        <authorList>
            <person name="Qiu L.-H."/>
            <person name="Gao Z.-H."/>
        </authorList>
    </citation>
    <scope>NUCLEOTIDE SEQUENCE [LARGE SCALE GENOMIC DNA]</scope>
    <source>
        <strain evidence="1 2">DHOA06</strain>
    </source>
</reference>
<dbReference type="Proteomes" id="UP000267077">
    <property type="component" value="Unassembled WGS sequence"/>
</dbReference>
<dbReference type="RefSeq" id="WP_126672445.1">
    <property type="nucleotide sequence ID" value="NZ_RYZR01000003.1"/>
</dbReference>
<accession>A0A432LWJ9</accession>
<sequence>MRDKLMLDAFCALEKCHPLLADMLVYRTGSRINAARWMCKHQGSFRGLTAYDVIADGDIDTIWDEVVSS</sequence>
<dbReference type="EMBL" id="RYZR01000003">
    <property type="protein sequence ID" value="RUL65813.1"/>
    <property type="molecule type" value="Genomic_DNA"/>
</dbReference>
<evidence type="ECO:0008006" key="3">
    <source>
        <dbReference type="Google" id="ProtNLM"/>
    </source>
</evidence>
<gene>
    <name evidence="1" type="ORF">EKH79_03625</name>
</gene>
<dbReference type="AlphaFoldDB" id="A0A432LWJ9"/>
<name>A0A432LWJ9_9GAMM</name>
<keyword evidence="2" id="KW-1185">Reference proteome</keyword>